<dbReference type="Pfam" id="PF21761">
    <property type="entry name" value="RedAm-like_C"/>
    <property type="match status" value="1"/>
</dbReference>
<keyword evidence="6" id="KW-1185">Reference proteome</keyword>
<dbReference type="EMBL" id="LT607750">
    <property type="protein sequence ID" value="SCG48193.1"/>
    <property type="molecule type" value="Genomic_DNA"/>
</dbReference>
<comment type="similarity">
    <text evidence="1">Belongs to the HIBADH-related family.</text>
</comment>
<dbReference type="InterPro" id="IPR006115">
    <property type="entry name" value="6PGDH_NADP-bd"/>
</dbReference>
<dbReference type="PIRSF" id="PIRSF000103">
    <property type="entry name" value="HIBADH"/>
    <property type="match status" value="1"/>
</dbReference>
<evidence type="ECO:0000256" key="1">
    <source>
        <dbReference type="ARBA" id="ARBA00009080"/>
    </source>
</evidence>
<dbReference type="RefSeq" id="WP_088993566.1">
    <property type="nucleotide sequence ID" value="NZ_LT607750.1"/>
</dbReference>
<name>A0A1C5HQM1_9ACTN</name>
<keyword evidence="2" id="KW-0560">Oxidoreductase</keyword>
<dbReference type="InterPro" id="IPR036291">
    <property type="entry name" value="NAD(P)-bd_dom_sf"/>
</dbReference>
<sequence length="294" mass="30356">MTEHSPAPVTVLGLGPMGRALAGALLTAGHPTTVWNRTAARTDQLVERGARRAASVEEAVRASPLVLACVVDYAAARAIVEPAAAALRGRTLVNLTADTPQRARAMADWAAGHGIDYLDGAIMTPAPTIGGPAALVLYSGPEQTWHAHRATLADLGGEARWLGADPARAAGYDVALLDVFWTAMSGIAHAFALARAEKIRAAELAPYARGIGGLLPDLIDDLARRLDADDHVADVSSVASAAAGMAHIIDAAEGHGIDASVLRAAHAVAGRAIRAGHGDDDFSRLTRTYEEAAG</sequence>
<protein>
    <submittedName>
        <fullName evidence="5">3-hydroxyisobutyrate dehydrogenase</fullName>
    </submittedName>
</protein>
<dbReference type="PANTHER" id="PTHR43580:SF2">
    <property type="entry name" value="CYTOKINE-LIKE NUCLEAR FACTOR N-PAC"/>
    <property type="match status" value="1"/>
</dbReference>
<dbReference type="Proteomes" id="UP000198217">
    <property type="component" value="Chromosome I"/>
</dbReference>
<gene>
    <name evidence="5" type="ORF">GA0070609_2034</name>
</gene>
<evidence type="ECO:0000256" key="2">
    <source>
        <dbReference type="ARBA" id="ARBA00023002"/>
    </source>
</evidence>
<dbReference type="InterPro" id="IPR051265">
    <property type="entry name" value="HIBADH-related_NP60_sf"/>
</dbReference>
<dbReference type="InterPro" id="IPR015815">
    <property type="entry name" value="HIBADH-related"/>
</dbReference>
<dbReference type="InterPro" id="IPR013328">
    <property type="entry name" value="6PGD_dom2"/>
</dbReference>
<dbReference type="InterPro" id="IPR048666">
    <property type="entry name" value="RedAm-like_C"/>
</dbReference>
<evidence type="ECO:0000313" key="6">
    <source>
        <dbReference type="Proteomes" id="UP000198217"/>
    </source>
</evidence>
<dbReference type="AlphaFoldDB" id="A0A1C5HQM1"/>
<dbReference type="GO" id="GO:0050661">
    <property type="term" value="F:NADP binding"/>
    <property type="evidence" value="ECO:0007669"/>
    <property type="project" value="InterPro"/>
</dbReference>
<dbReference type="GO" id="GO:0016491">
    <property type="term" value="F:oxidoreductase activity"/>
    <property type="evidence" value="ECO:0007669"/>
    <property type="project" value="UniProtKB-KW"/>
</dbReference>
<proteinExistence type="inferred from homology"/>
<dbReference type="SUPFAM" id="SSF48179">
    <property type="entry name" value="6-phosphogluconate dehydrogenase C-terminal domain-like"/>
    <property type="match status" value="1"/>
</dbReference>
<dbReference type="SUPFAM" id="SSF51735">
    <property type="entry name" value="NAD(P)-binding Rossmann-fold domains"/>
    <property type="match status" value="1"/>
</dbReference>
<dbReference type="Pfam" id="PF03446">
    <property type="entry name" value="NAD_binding_2"/>
    <property type="match status" value="1"/>
</dbReference>
<accession>A0A1C5HQM1</accession>
<evidence type="ECO:0000259" key="3">
    <source>
        <dbReference type="Pfam" id="PF03446"/>
    </source>
</evidence>
<dbReference type="Gene3D" id="1.10.1040.10">
    <property type="entry name" value="N-(1-d-carboxylethyl)-l-norvaline Dehydrogenase, domain 2"/>
    <property type="match status" value="1"/>
</dbReference>
<evidence type="ECO:0000259" key="4">
    <source>
        <dbReference type="Pfam" id="PF21761"/>
    </source>
</evidence>
<reference evidence="5 6" key="1">
    <citation type="submission" date="2016-06" db="EMBL/GenBank/DDBJ databases">
        <authorList>
            <person name="Kjaerup R.B."/>
            <person name="Dalgaard T.S."/>
            <person name="Juul-Madsen H.R."/>
        </authorList>
    </citation>
    <scope>NUCLEOTIDE SEQUENCE [LARGE SCALE GENOMIC DNA]</scope>
    <source>
        <strain evidence="5 6">DSM 43904</strain>
    </source>
</reference>
<dbReference type="PANTHER" id="PTHR43580">
    <property type="entry name" value="OXIDOREDUCTASE GLYR1-RELATED"/>
    <property type="match status" value="1"/>
</dbReference>
<dbReference type="InterPro" id="IPR008927">
    <property type="entry name" value="6-PGluconate_DH-like_C_sf"/>
</dbReference>
<dbReference type="Gene3D" id="3.40.50.720">
    <property type="entry name" value="NAD(P)-binding Rossmann-like Domain"/>
    <property type="match status" value="1"/>
</dbReference>
<feature type="domain" description="6-phosphogluconate dehydrogenase NADP-binding" evidence="3">
    <location>
        <begin position="9"/>
        <end position="163"/>
    </location>
</feature>
<evidence type="ECO:0000313" key="5">
    <source>
        <dbReference type="EMBL" id="SCG48193.1"/>
    </source>
</evidence>
<organism evidence="5 6">
    <name type="scientific">Micromonospora echinaurantiaca</name>
    <dbReference type="NCBI Taxonomy" id="47857"/>
    <lineage>
        <taxon>Bacteria</taxon>
        <taxon>Bacillati</taxon>
        <taxon>Actinomycetota</taxon>
        <taxon>Actinomycetes</taxon>
        <taxon>Micromonosporales</taxon>
        <taxon>Micromonosporaceae</taxon>
        <taxon>Micromonospora</taxon>
    </lineage>
</organism>
<feature type="domain" description="NADPH-dependent reductive aminase-like C-terminal" evidence="4">
    <location>
        <begin position="165"/>
        <end position="288"/>
    </location>
</feature>